<dbReference type="OrthoDB" id="8432779at2"/>
<dbReference type="Proteomes" id="UP000078410">
    <property type="component" value="Unassembled WGS sequence"/>
</dbReference>
<accession>A0A1B7IKT4</accession>
<comment type="caution">
    <text evidence="2">The sequence shown here is derived from an EMBL/GenBank/DDBJ whole genome shotgun (WGS) entry which is preliminary data.</text>
</comment>
<dbReference type="InterPro" id="IPR015943">
    <property type="entry name" value="WD40/YVTN_repeat-like_dom_sf"/>
</dbReference>
<keyword evidence="2" id="KW-0456">Lyase</keyword>
<dbReference type="EMBL" id="LXER01000024">
    <property type="protein sequence ID" value="OAT30199.1"/>
    <property type="molecule type" value="Genomic_DNA"/>
</dbReference>
<dbReference type="PANTHER" id="PTHR36842:SF1">
    <property type="entry name" value="PROTEIN TOLB"/>
    <property type="match status" value="1"/>
</dbReference>
<dbReference type="InterPro" id="IPR027946">
    <property type="entry name" value="Ogl_dom"/>
</dbReference>
<organism evidence="2 3">
    <name type="scientific">Buttiauxella brennerae ATCC 51605</name>
    <dbReference type="NCBI Taxonomy" id="1354251"/>
    <lineage>
        <taxon>Bacteria</taxon>
        <taxon>Pseudomonadati</taxon>
        <taxon>Pseudomonadota</taxon>
        <taxon>Gammaproteobacteria</taxon>
        <taxon>Enterobacterales</taxon>
        <taxon>Enterobacteriaceae</taxon>
        <taxon>Buttiauxella</taxon>
    </lineage>
</organism>
<gene>
    <name evidence="2" type="ORF">M975_2983</name>
</gene>
<keyword evidence="3" id="KW-1185">Reference proteome</keyword>
<proteinExistence type="predicted"/>
<dbReference type="PATRIC" id="fig|1354251.4.peg.3064"/>
<feature type="domain" description="Oligogalacturonate lyase" evidence="1">
    <location>
        <begin position="1"/>
        <end position="384"/>
    </location>
</feature>
<reference evidence="2 3" key="1">
    <citation type="submission" date="2016-04" db="EMBL/GenBank/DDBJ databases">
        <title>ATOL: Assembling a taxonomically balanced genome-scale reconstruction of the evolutionary history of the Enterobacteriaceae.</title>
        <authorList>
            <person name="Plunkett G.III."/>
            <person name="Neeno-Eckwall E.C."/>
            <person name="Glasner J.D."/>
            <person name="Perna N.T."/>
        </authorList>
    </citation>
    <scope>NUCLEOTIDE SEQUENCE [LARGE SCALE GENOMIC DNA]</scope>
    <source>
        <strain evidence="2 3">ATCC 51605</strain>
    </source>
</reference>
<protein>
    <submittedName>
        <fullName evidence="2">Oligogalacturonate lyase</fullName>
        <ecNumber evidence="2">4.2.2.6</ecNumber>
    </submittedName>
</protein>
<dbReference type="AlphaFoldDB" id="A0A1B7IKT4"/>
<dbReference type="GO" id="GO:0045490">
    <property type="term" value="P:pectin catabolic process"/>
    <property type="evidence" value="ECO:0007669"/>
    <property type="project" value="InterPro"/>
</dbReference>
<evidence type="ECO:0000259" key="1">
    <source>
        <dbReference type="Pfam" id="PF14583"/>
    </source>
</evidence>
<sequence>MAKGMRVKLVYEVSQDPDTGVEVTRLTPPEVTCHRNYFYQKCFTQDGSKLLFAGEFDGNWNYYLLDIAAAEAVQLTEGTGDNTFGGFLSPDDKSLYYVKNERTLLEVNLETLVEREVYRVPADWVGYGTWVANSDCTKLVGIEISKDDWVPLNDWKIFHDFFHKGPNCRLLRVDLQTGESAVIHQEKNWLGHPIYRPFDDNTVAFCHEGPHDLVDARMWMVNEDGSNVRKVKEHAEGESCTHEFWVPNGSSLMYVSYLKGQQGRTIYSYNPDNGENTEVMQMPACSHLMSNFDGSLLVGDGSGTPVDVKDTSGYTIDNDPYLYAFDVVKKAYFRVARHDTSWATFANSRQVTHPHPSFTPDDSAILFSSDKDGKPALYIAKMPANPELISA</sequence>
<dbReference type="PANTHER" id="PTHR36842">
    <property type="entry name" value="PROTEIN TOLB HOMOLOG"/>
    <property type="match status" value="1"/>
</dbReference>
<dbReference type="Gene3D" id="2.130.10.10">
    <property type="entry name" value="YVTN repeat-like/Quinoprotein amine dehydrogenase"/>
    <property type="match status" value="1"/>
</dbReference>
<dbReference type="RefSeq" id="WP_064560723.1">
    <property type="nucleotide sequence ID" value="NZ_LXER01000024.1"/>
</dbReference>
<dbReference type="GO" id="GO:0047487">
    <property type="term" value="F:oligogalacturonide lyase activity"/>
    <property type="evidence" value="ECO:0007669"/>
    <property type="project" value="UniProtKB-EC"/>
</dbReference>
<dbReference type="Pfam" id="PF14583">
    <property type="entry name" value="Pectate_lyase22"/>
    <property type="match status" value="1"/>
</dbReference>
<name>A0A1B7IKT4_9ENTR</name>
<dbReference type="EC" id="4.2.2.6" evidence="2"/>
<evidence type="ECO:0000313" key="3">
    <source>
        <dbReference type="Proteomes" id="UP000078410"/>
    </source>
</evidence>
<evidence type="ECO:0000313" key="2">
    <source>
        <dbReference type="EMBL" id="OAT30199.1"/>
    </source>
</evidence>
<dbReference type="SUPFAM" id="SSF82171">
    <property type="entry name" value="DPP6 N-terminal domain-like"/>
    <property type="match status" value="1"/>
</dbReference>